<keyword evidence="14" id="KW-1185">Reference proteome</keyword>
<dbReference type="InterPro" id="IPR003148">
    <property type="entry name" value="RCK_N"/>
</dbReference>
<feature type="transmembrane region" description="Helical" evidence="9">
    <location>
        <begin position="168"/>
        <end position="187"/>
    </location>
</feature>
<reference evidence="12 14" key="3">
    <citation type="submission" date="2021-09" db="EMBL/GenBank/DDBJ databases">
        <title>Aeromonas schubertii isolated from Asian sea bass.</title>
        <authorList>
            <person name="Pinpimai K."/>
        </authorList>
    </citation>
    <scope>NUCLEOTIDE SEQUENCE [LARGE SCALE GENOMIC DNA]</scope>
    <source>
        <strain evidence="12 14">CHULA2021a</strain>
    </source>
</reference>
<evidence type="ECO:0000256" key="6">
    <source>
        <dbReference type="ARBA" id="ARBA00022989"/>
    </source>
</evidence>
<feature type="transmembrane region" description="Helical" evidence="9">
    <location>
        <begin position="333"/>
        <end position="351"/>
    </location>
</feature>
<reference evidence="11 13" key="2">
    <citation type="journal article" date="2016" name="Genome Announc.">
        <title>Complete Genome Sequence of the Highly Virulent Aeromonas schubertii Strain WL1483, Isolated from Diseased Snakehead Fish (Channa argus) in China.</title>
        <authorList>
            <person name="Liu L."/>
            <person name="Li N."/>
            <person name="Zhang D."/>
            <person name="Fu X."/>
            <person name="Shi C."/>
            <person name="Lin Q."/>
            <person name="Hao G."/>
        </authorList>
    </citation>
    <scope>NUCLEOTIDE SEQUENCE [LARGE SCALE GENOMIC DNA]</scope>
    <source>
        <strain evidence="11 13">WL1483</strain>
    </source>
</reference>
<name>A0A0S2SF59_9GAMM</name>
<dbReference type="InterPro" id="IPR038770">
    <property type="entry name" value="Na+/solute_symporter_sf"/>
</dbReference>
<keyword evidence="8 9" id="KW-0472">Membrane</keyword>
<comment type="subcellular location">
    <subcellularLocation>
        <location evidence="1">Membrane</location>
        <topology evidence="1">Multi-pass membrane protein</topology>
    </subcellularLocation>
</comment>
<feature type="transmembrane region" description="Helical" evidence="9">
    <location>
        <begin position="303"/>
        <end position="327"/>
    </location>
</feature>
<dbReference type="Proteomes" id="UP000058114">
    <property type="component" value="Chromosome"/>
</dbReference>
<evidence type="ECO:0000256" key="1">
    <source>
        <dbReference type="ARBA" id="ARBA00004141"/>
    </source>
</evidence>
<accession>A0A0S2SF59</accession>
<dbReference type="Pfam" id="PF02254">
    <property type="entry name" value="TrkA_N"/>
    <property type="match status" value="1"/>
</dbReference>
<keyword evidence="4" id="KW-0050">Antiport</keyword>
<dbReference type="InterPro" id="IPR036291">
    <property type="entry name" value="NAD(P)-bd_dom_sf"/>
</dbReference>
<feature type="transmembrane region" description="Helical" evidence="9">
    <location>
        <begin position="44"/>
        <end position="62"/>
    </location>
</feature>
<feature type="transmembrane region" description="Helical" evidence="9">
    <location>
        <begin position="107"/>
        <end position="128"/>
    </location>
</feature>
<feature type="transmembrane region" description="Helical" evidence="9">
    <location>
        <begin position="271"/>
        <end position="291"/>
    </location>
</feature>
<evidence type="ECO:0000256" key="3">
    <source>
        <dbReference type="ARBA" id="ARBA00022448"/>
    </source>
</evidence>
<dbReference type="PANTHER" id="PTHR42751">
    <property type="entry name" value="SODIUM/HYDROGEN EXCHANGER FAMILY/TRKA DOMAIN PROTEIN"/>
    <property type="match status" value="1"/>
</dbReference>
<dbReference type="KEGG" id="asr:WL1483_904"/>
<dbReference type="SUPFAM" id="SSF51735">
    <property type="entry name" value="NAD(P)-binding Rossmann-fold domains"/>
    <property type="match status" value="1"/>
</dbReference>
<dbReference type="GO" id="GO:0015297">
    <property type="term" value="F:antiporter activity"/>
    <property type="evidence" value="ECO:0007669"/>
    <property type="project" value="UniProtKB-KW"/>
</dbReference>
<comment type="similarity">
    <text evidence="2">Belongs to the monovalent cation:proton antiporter 2 (CPA2) transporter (TC 2.A.37) family.</text>
</comment>
<keyword evidence="5 9" id="KW-0812">Transmembrane</keyword>
<feature type="domain" description="RCK N-terminal" evidence="10">
    <location>
        <begin position="385"/>
        <end position="503"/>
    </location>
</feature>
<feature type="transmembrane region" description="Helical" evidence="9">
    <location>
        <begin position="199"/>
        <end position="217"/>
    </location>
</feature>
<dbReference type="Gene3D" id="1.20.1530.20">
    <property type="match status" value="1"/>
</dbReference>
<organism evidence="11 13">
    <name type="scientific">Aeromonas schubertii</name>
    <dbReference type="NCBI Taxonomy" id="652"/>
    <lineage>
        <taxon>Bacteria</taxon>
        <taxon>Pseudomonadati</taxon>
        <taxon>Pseudomonadota</taxon>
        <taxon>Gammaproteobacteria</taxon>
        <taxon>Aeromonadales</taxon>
        <taxon>Aeromonadaceae</taxon>
        <taxon>Aeromonas</taxon>
    </lineage>
</organism>
<evidence type="ECO:0000256" key="8">
    <source>
        <dbReference type="ARBA" id="ARBA00023136"/>
    </source>
</evidence>
<evidence type="ECO:0000256" key="2">
    <source>
        <dbReference type="ARBA" id="ARBA00005551"/>
    </source>
</evidence>
<evidence type="ECO:0000256" key="9">
    <source>
        <dbReference type="SAM" id="Phobius"/>
    </source>
</evidence>
<keyword evidence="3" id="KW-0813">Transport</keyword>
<evidence type="ECO:0000313" key="14">
    <source>
        <dbReference type="Proteomes" id="UP000774958"/>
    </source>
</evidence>
<dbReference type="PATRIC" id="fig|652.5.peg.2540"/>
<dbReference type="GO" id="GO:0006813">
    <property type="term" value="P:potassium ion transport"/>
    <property type="evidence" value="ECO:0007669"/>
    <property type="project" value="InterPro"/>
</dbReference>
<gene>
    <name evidence="12" type="ORF">LA374_02005</name>
    <name evidence="11" type="ORF">WL1483_904</name>
</gene>
<evidence type="ECO:0000256" key="7">
    <source>
        <dbReference type="ARBA" id="ARBA00023065"/>
    </source>
</evidence>
<dbReference type="EMBL" id="JAIRBT010000002">
    <property type="protein sequence ID" value="MBZ6064992.1"/>
    <property type="molecule type" value="Genomic_DNA"/>
</dbReference>
<reference evidence="13" key="1">
    <citation type="submission" date="2015-10" db="EMBL/GenBank/DDBJ databases">
        <title>Complete Genome Sequence of Aeromonas schubertii strain WL1483.</title>
        <authorList>
            <person name="Liu L."/>
        </authorList>
    </citation>
    <scope>NUCLEOTIDE SEQUENCE [LARGE SCALE GENOMIC DNA]</scope>
    <source>
        <strain evidence="13">WL1483</strain>
    </source>
</reference>
<feature type="transmembrane region" description="Helical" evidence="9">
    <location>
        <begin position="74"/>
        <end position="95"/>
    </location>
</feature>
<keyword evidence="6 9" id="KW-1133">Transmembrane helix</keyword>
<dbReference type="OrthoDB" id="3418949at2"/>
<evidence type="ECO:0000313" key="11">
    <source>
        <dbReference type="EMBL" id="ALP40323.1"/>
    </source>
</evidence>
<dbReference type="Pfam" id="PF00999">
    <property type="entry name" value="Na_H_Exchanger"/>
    <property type="match status" value="1"/>
</dbReference>
<dbReference type="PANTHER" id="PTHR42751:SF1">
    <property type="entry name" value="CATION_PROTON ANTIPORTER YBAL-RELATED"/>
    <property type="match status" value="1"/>
</dbReference>
<dbReference type="STRING" id="652.WL1483_904"/>
<dbReference type="GO" id="GO:0016020">
    <property type="term" value="C:membrane"/>
    <property type="evidence" value="ECO:0007669"/>
    <property type="project" value="UniProtKB-SubCell"/>
</dbReference>
<dbReference type="RefSeq" id="WP_050665524.1">
    <property type="nucleotide sequence ID" value="NZ_CDDB01000028.1"/>
</dbReference>
<evidence type="ECO:0000313" key="12">
    <source>
        <dbReference type="EMBL" id="MBZ6064992.1"/>
    </source>
</evidence>
<dbReference type="AlphaFoldDB" id="A0A0S2SF59"/>
<evidence type="ECO:0000256" key="5">
    <source>
        <dbReference type="ARBA" id="ARBA00022692"/>
    </source>
</evidence>
<evidence type="ECO:0000256" key="4">
    <source>
        <dbReference type="ARBA" id="ARBA00022449"/>
    </source>
</evidence>
<sequence>MDLMIIAVAFGCGMLANLLKLPPLLGYLAAGFALKGLDVPHSETLTTLADLGVTLLLFTIGLKLEVKTLLKREVWGTTSVHMLLSTLLFTLVLLACKGVGVTLASELNWQLALLLGFALSFSSTVFAVKVLEERSDMNALYGRLAIGVLVLQDLFAVAFLTVSSGKLPSLWALWVLALPLLRPLLFLLLERAGHGELQVLMGIFLALVVGAGGFELVGLKPDLGALVMGMLLASHPASSGLAKSLFNLKDLFLVCFFVSIGLHGLPTSDTLLMAAILLLVLPLKSLLYYVVYCSAHLRVRTALLSTLALANFSEFGLIVGAIATKAGWLPAEWLVAISLMLAASFMISAPLNGMGERLYHRFGDRLRRWQTAMLHPEDRPIELGDAQVIILGMGRIGQGAYAELERRHGPVVLGVENDSSKLPGLRERGLNVIEGDATDTDFWDKVLLSNQVSLVLLAMPHHSGNLYAVDKLRSHGFSGRIAAIVRFEDDIPSLLEQGIDAVFNVYNEAGSGFARHVMRELRPFEERDPLASDGQTAKVEGG</sequence>
<feature type="transmembrane region" description="Helical" evidence="9">
    <location>
        <begin position="140"/>
        <end position="162"/>
    </location>
</feature>
<evidence type="ECO:0000259" key="10">
    <source>
        <dbReference type="PROSITE" id="PS51201"/>
    </source>
</evidence>
<dbReference type="GO" id="GO:1902600">
    <property type="term" value="P:proton transmembrane transport"/>
    <property type="evidence" value="ECO:0007669"/>
    <property type="project" value="InterPro"/>
</dbReference>
<keyword evidence="7" id="KW-0406">Ion transport</keyword>
<evidence type="ECO:0000313" key="13">
    <source>
        <dbReference type="Proteomes" id="UP000058114"/>
    </source>
</evidence>
<dbReference type="InterPro" id="IPR006153">
    <property type="entry name" value="Cation/H_exchanger_TM"/>
</dbReference>
<protein>
    <submittedName>
        <fullName evidence="12">Cation:proton antiporter</fullName>
    </submittedName>
    <submittedName>
        <fullName evidence="11">Glutathione-regulated potassium-efflux system protein</fullName>
    </submittedName>
</protein>
<dbReference type="PROSITE" id="PS51201">
    <property type="entry name" value="RCK_N"/>
    <property type="match status" value="1"/>
</dbReference>
<dbReference type="Proteomes" id="UP000774958">
    <property type="component" value="Unassembled WGS sequence"/>
</dbReference>
<dbReference type="Gene3D" id="3.40.50.720">
    <property type="entry name" value="NAD(P)-binding Rossmann-like Domain"/>
    <property type="match status" value="1"/>
</dbReference>
<proteinExistence type="inferred from homology"/>
<dbReference type="EMBL" id="CP013067">
    <property type="protein sequence ID" value="ALP40323.1"/>
    <property type="molecule type" value="Genomic_DNA"/>
</dbReference>